<evidence type="ECO:0000313" key="2">
    <source>
        <dbReference type="Proteomes" id="UP000078397"/>
    </source>
</evidence>
<sequence length="192" mass="21136">MVGCGPSKMGSICLSGGVWLQTPVPTLGQMDQTKSQAFAIPWPGNLDTVTLPGGPKGFKLFMVDTCSFVRGSGSPFSNVMFPPQTFCEYSLHSSCCYCFVQISGRGGGISWLRNRWRLQVFSPCGIQKVRIVTYPLLLDSKLIVVPSRRRHLISTLPCFTCCQSRRCQCQGIAHWFHFVALSTVAGLTSFNL</sequence>
<dbReference type="AlphaFoldDB" id="A0A179F0V9"/>
<evidence type="ECO:0000313" key="1">
    <source>
        <dbReference type="EMBL" id="OAQ58880.1"/>
    </source>
</evidence>
<reference evidence="1 2" key="1">
    <citation type="journal article" date="2016" name="PLoS Pathog.">
        <title>Biosynthesis of antibiotic leucinostatins in bio-control fungus Purpureocillium lilacinum and their inhibition on phytophthora revealed by genome mining.</title>
        <authorList>
            <person name="Wang G."/>
            <person name="Liu Z."/>
            <person name="Lin R."/>
            <person name="Li E."/>
            <person name="Mao Z."/>
            <person name="Ling J."/>
            <person name="Yang Y."/>
            <person name="Yin W.B."/>
            <person name="Xie B."/>
        </authorList>
    </citation>
    <scope>NUCLEOTIDE SEQUENCE [LARGE SCALE GENOMIC DNA]</scope>
    <source>
        <strain evidence="1">170</strain>
    </source>
</reference>
<gene>
    <name evidence="1" type="ORF">VFPPC_11063</name>
</gene>
<keyword evidence="2" id="KW-1185">Reference proteome</keyword>
<proteinExistence type="predicted"/>
<protein>
    <submittedName>
        <fullName evidence="1">Uncharacterized protein</fullName>
    </submittedName>
</protein>
<accession>A0A179F0V9</accession>
<dbReference type="Proteomes" id="UP000078397">
    <property type="component" value="Unassembled WGS sequence"/>
</dbReference>
<dbReference type="KEGG" id="pchm:VFPPC_11063"/>
<dbReference type="RefSeq" id="XP_018136977.1">
    <property type="nucleotide sequence ID" value="XM_018289334.1"/>
</dbReference>
<organism evidence="1 2">
    <name type="scientific">Pochonia chlamydosporia 170</name>
    <dbReference type="NCBI Taxonomy" id="1380566"/>
    <lineage>
        <taxon>Eukaryota</taxon>
        <taxon>Fungi</taxon>
        <taxon>Dikarya</taxon>
        <taxon>Ascomycota</taxon>
        <taxon>Pezizomycotina</taxon>
        <taxon>Sordariomycetes</taxon>
        <taxon>Hypocreomycetidae</taxon>
        <taxon>Hypocreales</taxon>
        <taxon>Clavicipitaceae</taxon>
        <taxon>Pochonia</taxon>
    </lineage>
</organism>
<dbReference type="EMBL" id="LSBJ02000013">
    <property type="protein sequence ID" value="OAQ58880.1"/>
    <property type="molecule type" value="Genomic_DNA"/>
</dbReference>
<dbReference type="GeneID" id="28853328"/>
<name>A0A179F0V9_METCM</name>
<comment type="caution">
    <text evidence="1">The sequence shown here is derived from an EMBL/GenBank/DDBJ whole genome shotgun (WGS) entry which is preliminary data.</text>
</comment>